<organism evidence="7 8">
    <name type="scientific">Carnobacterium antarcticum</name>
    <dbReference type="NCBI Taxonomy" id="2126436"/>
    <lineage>
        <taxon>Bacteria</taxon>
        <taxon>Bacillati</taxon>
        <taxon>Bacillota</taxon>
        <taxon>Bacilli</taxon>
        <taxon>Lactobacillales</taxon>
        <taxon>Carnobacteriaceae</taxon>
        <taxon>Carnobacterium</taxon>
    </lineage>
</organism>
<evidence type="ECO:0000313" key="8">
    <source>
        <dbReference type="Proteomes" id="UP001597285"/>
    </source>
</evidence>
<evidence type="ECO:0000313" key="7">
    <source>
        <dbReference type="EMBL" id="MFD1799201.1"/>
    </source>
</evidence>
<dbReference type="EMBL" id="JBHUFF010000009">
    <property type="protein sequence ID" value="MFD1799201.1"/>
    <property type="molecule type" value="Genomic_DNA"/>
</dbReference>
<dbReference type="NCBIfam" id="TIGR00765">
    <property type="entry name" value="yihY_not_rbn"/>
    <property type="match status" value="1"/>
</dbReference>
<feature type="transmembrane region" description="Helical" evidence="6">
    <location>
        <begin position="91"/>
        <end position="112"/>
    </location>
</feature>
<reference evidence="8" key="1">
    <citation type="journal article" date="2019" name="Int. J. Syst. Evol. Microbiol.">
        <title>The Global Catalogue of Microorganisms (GCM) 10K type strain sequencing project: providing services to taxonomists for standard genome sequencing and annotation.</title>
        <authorList>
            <consortium name="The Broad Institute Genomics Platform"/>
            <consortium name="The Broad Institute Genome Sequencing Center for Infectious Disease"/>
            <person name="Wu L."/>
            <person name="Ma J."/>
        </authorList>
    </citation>
    <scope>NUCLEOTIDE SEQUENCE [LARGE SCALE GENOMIC DNA]</scope>
    <source>
        <strain evidence="8">KCTC 42143</strain>
    </source>
</reference>
<comment type="subcellular location">
    <subcellularLocation>
        <location evidence="1">Cell membrane</location>
        <topology evidence="1">Multi-pass membrane protein</topology>
    </subcellularLocation>
</comment>
<feature type="transmembrane region" description="Helical" evidence="6">
    <location>
        <begin position="133"/>
        <end position="166"/>
    </location>
</feature>
<dbReference type="PIRSF" id="PIRSF035875">
    <property type="entry name" value="RNase_BN"/>
    <property type="match status" value="1"/>
</dbReference>
<keyword evidence="4 6" id="KW-1133">Transmembrane helix</keyword>
<name>A0ABW4NN15_9LACT</name>
<dbReference type="InterPro" id="IPR017039">
    <property type="entry name" value="Virul_fac_BrkB"/>
</dbReference>
<evidence type="ECO:0000256" key="1">
    <source>
        <dbReference type="ARBA" id="ARBA00004651"/>
    </source>
</evidence>
<feature type="transmembrane region" description="Helical" evidence="6">
    <location>
        <begin position="254"/>
        <end position="282"/>
    </location>
</feature>
<evidence type="ECO:0000256" key="3">
    <source>
        <dbReference type="ARBA" id="ARBA00022692"/>
    </source>
</evidence>
<feature type="transmembrane region" description="Helical" evidence="6">
    <location>
        <begin position="186"/>
        <end position="206"/>
    </location>
</feature>
<keyword evidence="3 6" id="KW-0812">Transmembrane</keyword>
<accession>A0ABW4NN15</accession>
<comment type="caution">
    <text evidence="7">The sequence shown here is derived from an EMBL/GenBank/DDBJ whole genome shotgun (WGS) entry which is preliminary data.</text>
</comment>
<proteinExistence type="predicted"/>
<feature type="transmembrane region" description="Helical" evidence="6">
    <location>
        <begin position="38"/>
        <end position="61"/>
    </location>
</feature>
<evidence type="ECO:0000256" key="4">
    <source>
        <dbReference type="ARBA" id="ARBA00022989"/>
    </source>
</evidence>
<dbReference type="Proteomes" id="UP001597285">
    <property type="component" value="Unassembled WGS sequence"/>
</dbReference>
<evidence type="ECO:0000256" key="6">
    <source>
        <dbReference type="SAM" id="Phobius"/>
    </source>
</evidence>
<dbReference type="Pfam" id="PF03631">
    <property type="entry name" value="Virul_fac_BrkB"/>
    <property type="match status" value="1"/>
</dbReference>
<keyword evidence="2" id="KW-1003">Cell membrane</keyword>
<gene>
    <name evidence="7" type="ORF">ACFSBK_04910</name>
</gene>
<evidence type="ECO:0000256" key="2">
    <source>
        <dbReference type="ARBA" id="ARBA00022475"/>
    </source>
</evidence>
<dbReference type="PANTHER" id="PTHR30213:SF0">
    <property type="entry name" value="UPF0761 MEMBRANE PROTEIN YIHY"/>
    <property type="match status" value="1"/>
</dbReference>
<dbReference type="PANTHER" id="PTHR30213">
    <property type="entry name" value="INNER MEMBRANE PROTEIN YHJD"/>
    <property type="match status" value="1"/>
</dbReference>
<evidence type="ECO:0000256" key="5">
    <source>
        <dbReference type="ARBA" id="ARBA00023136"/>
    </source>
</evidence>
<keyword evidence="5 6" id="KW-0472">Membrane</keyword>
<feature type="transmembrane region" description="Helical" evidence="6">
    <location>
        <begin position="218"/>
        <end position="242"/>
    </location>
</feature>
<dbReference type="RefSeq" id="WP_058918891.1">
    <property type="nucleotide sequence ID" value="NZ_JBHSQC010000004.1"/>
</dbReference>
<sequence>MSVMSRVKRKVPKKSLRRFLEIFRLKYKEAEVSNSGAIIAYYFLLSLFPLLIVIGNLLPLFNLEAEALYPYFENAIPLYLIDTFKPTVEQIFTSSSSGLLSIAAIATLWSASRGMNAMQVSMNKAYGIKPRKNIIFIRLASITFTLILLVGLITLVVAFSFGQSILEYITPLLQLPESLMSTFQSVRWPVTMFTLFFAFSLLYFFVPNATLKLKQVLPGAAFSTIGWLLITQAFTIYVSYFAKTTLSYGMIGTLIVFMLWLNVLGALLTSGAVVNATVTVYLEGEIKQAESRISRYVDRKMKRK</sequence>
<protein>
    <submittedName>
        <fullName evidence="7">YihY/virulence factor BrkB family protein</fullName>
    </submittedName>
</protein>
<keyword evidence="8" id="KW-1185">Reference proteome</keyword>